<accession>A0A517W728</accession>
<feature type="transmembrane region" description="Helical" evidence="1">
    <location>
        <begin position="20"/>
        <end position="42"/>
    </location>
</feature>
<feature type="transmembrane region" description="Helical" evidence="1">
    <location>
        <begin position="48"/>
        <end position="69"/>
    </location>
</feature>
<dbReference type="Pfam" id="PF03372">
    <property type="entry name" value="Exo_endo_phos"/>
    <property type="match status" value="1"/>
</dbReference>
<evidence type="ECO:0000259" key="2">
    <source>
        <dbReference type="Pfam" id="PF03372"/>
    </source>
</evidence>
<keyword evidence="1" id="KW-1133">Transmembrane helix</keyword>
<name>A0A517W728_9PLAN</name>
<feature type="domain" description="Endonuclease/exonuclease/phosphatase" evidence="2">
    <location>
        <begin position="124"/>
        <end position="328"/>
    </location>
</feature>
<dbReference type="SUPFAM" id="SSF56219">
    <property type="entry name" value="DNase I-like"/>
    <property type="match status" value="1"/>
</dbReference>
<dbReference type="Gene3D" id="3.60.10.10">
    <property type="entry name" value="Endonuclease/exonuclease/phosphatase"/>
    <property type="match status" value="1"/>
</dbReference>
<dbReference type="InterPro" id="IPR005135">
    <property type="entry name" value="Endo/exonuclease/phosphatase"/>
</dbReference>
<protein>
    <recommendedName>
        <fullName evidence="2">Endonuclease/exonuclease/phosphatase domain-containing protein</fullName>
    </recommendedName>
</protein>
<evidence type="ECO:0000256" key="1">
    <source>
        <dbReference type="SAM" id="Phobius"/>
    </source>
</evidence>
<dbReference type="EMBL" id="CP036347">
    <property type="protein sequence ID" value="QDU01055.1"/>
    <property type="molecule type" value="Genomic_DNA"/>
</dbReference>
<reference evidence="3 4" key="1">
    <citation type="submission" date="2019-02" db="EMBL/GenBank/DDBJ databases">
        <title>Deep-cultivation of Planctomycetes and their phenomic and genomic characterization uncovers novel biology.</title>
        <authorList>
            <person name="Wiegand S."/>
            <person name="Jogler M."/>
            <person name="Boedeker C."/>
            <person name="Pinto D."/>
            <person name="Vollmers J."/>
            <person name="Rivas-Marin E."/>
            <person name="Kohn T."/>
            <person name="Peeters S.H."/>
            <person name="Heuer A."/>
            <person name="Rast P."/>
            <person name="Oberbeckmann S."/>
            <person name="Bunk B."/>
            <person name="Jeske O."/>
            <person name="Meyerdierks A."/>
            <person name="Storesund J.E."/>
            <person name="Kallscheuer N."/>
            <person name="Luecker S."/>
            <person name="Lage O.M."/>
            <person name="Pohl T."/>
            <person name="Merkel B.J."/>
            <person name="Hornburger P."/>
            <person name="Mueller R.-W."/>
            <person name="Bruemmer F."/>
            <person name="Labrenz M."/>
            <person name="Spormann A.M."/>
            <person name="Op den Camp H."/>
            <person name="Overmann J."/>
            <person name="Amann R."/>
            <person name="Jetten M.S.M."/>
            <person name="Mascher T."/>
            <person name="Medema M.H."/>
            <person name="Devos D.P."/>
            <person name="Kaster A.-K."/>
            <person name="Ovreas L."/>
            <person name="Rohde M."/>
            <person name="Galperin M.Y."/>
            <person name="Jogler C."/>
        </authorList>
    </citation>
    <scope>NUCLEOTIDE SEQUENCE [LARGE SCALE GENOMIC DNA]</scope>
    <source>
        <strain evidence="3 4">V6</strain>
    </source>
</reference>
<gene>
    <name evidence="3" type="ORF">V6x_07330</name>
</gene>
<feature type="transmembrane region" description="Helical" evidence="1">
    <location>
        <begin position="76"/>
        <end position="99"/>
    </location>
</feature>
<evidence type="ECO:0000313" key="3">
    <source>
        <dbReference type="EMBL" id="QDU01055.1"/>
    </source>
</evidence>
<keyword evidence="1" id="KW-0812">Transmembrane</keyword>
<evidence type="ECO:0000313" key="4">
    <source>
        <dbReference type="Proteomes" id="UP000320722"/>
    </source>
</evidence>
<dbReference type="GO" id="GO:0003824">
    <property type="term" value="F:catalytic activity"/>
    <property type="evidence" value="ECO:0007669"/>
    <property type="project" value="InterPro"/>
</dbReference>
<keyword evidence="1" id="KW-0472">Membrane</keyword>
<dbReference type="Proteomes" id="UP000320722">
    <property type="component" value="Chromosome"/>
</dbReference>
<dbReference type="InterPro" id="IPR036691">
    <property type="entry name" value="Endo/exonu/phosph_ase_sf"/>
</dbReference>
<dbReference type="RefSeq" id="WP_145036686.1">
    <property type="nucleotide sequence ID" value="NZ_CP036347.1"/>
</dbReference>
<organism evidence="3 4">
    <name type="scientific">Gimesia chilikensis</name>
    <dbReference type="NCBI Taxonomy" id="2605989"/>
    <lineage>
        <taxon>Bacteria</taxon>
        <taxon>Pseudomonadati</taxon>
        <taxon>Planctomycetota</taxon>
        <taxon>Planctomycetia</taxon>
        <taxon>Planctomycetales</taxon>
        <taxon>Planctomycetaceae</taxon>
        <taxon>Gimesia</taxon>
    </lineage>
</organism>
<sequence>MTEPKSQPVPRPDSRLDRVVARITAAITLLLWVGLSICYVWQPDACAAVTVYPSWCWFGCGVGLALMLLRASRRRFALASIGLWFLFLVVFADTPLSLWRGLWKSADPAWRTQAGERVPLRVISLNAHGSSRAVAALEQYEADLILIQETPSVIQLRDISQPLLGEDAGLLAGVDSSILSRTPIQPLASTVSFVIGKVRLQTGREIAVVSLRLTPPPFRSDLWNPDCWRAYRDQRILQRDELRTLSRRLAELPADLPLIVGGDFNVNPRDPIFRELPPQLRDAFTSAGAGWGCTITNAVPFLRIDQVRCGTRYQPVRVVAQRAEDTDHRAVIADLLLEPEKE</sequence>
<proteinExistence type="predicted"/>
<dbReference type="AlphaFoldDB" id="A0A517W728"/>